<protein>
    <recommendedName>
        <fullName evidence="1">Protein kinase domain-containing protein</fullName>
    </recommendedName>
</protein>
<dbReference type="Gramene" id="OPUNC05G18070.2">
    <property type="protein sequence ID" value="OPUNC05G18070.2"/>
    <property type="gene ID" value="OPUNC05G18070"/>
</dbReference>
<dbReference type="InterPro" id="IPR000719">
    <property type="entry name" value="Prot_kinase_dom"/>
</dbReference>
<organism evidence="2">
    <name type="scientific">Oryza punctata</name>
    <name type="common">Red rice</name>
    <dbReference type="NCBI Taxonomy" id="4537"/>
    <lineage>
        <taxon>Eukaryota</taxon>
        <taxon>Viridiplantae</taxon>
        <taxon>Streptophyta</taxon>
        <taxon>Embryophyta</taxon>
        <taxon>Tracheophyta</taxon>
        <taxon>Spermatophyta</taxon>
        <taxon>Magnoliopsida</taxon>
        <taxon>Liliopsida</taxon>
        <taxon>Poales</taxon>
        <taxon>Poaceae</taxon>
        <taxon>BOP clade</taxon>
        <taxon>Oryzoideae</taxon>
        <taxon>Oryzeae</taxon>
        <taxon>Oryzinae</taxon>
        <taxon>Oryza</taxon>
    </lineage>
</organism>
<evidence type="ECO:0000313" key="3">
    <source>
        <dbReference type="Proteomes" id="UP000026962"/>
    </source>
</evidence>
<name>A0A0E0L3V3_ORYPU</name>
<evidence type="ECO:0000259" key="1">
    <source>
        <dbReference type="PROSITE" id="PS50011"/>
    </source>
</evidence>
<dbReference type="Proteomes" id="UP000026962">
    <property type="component" value="Chromosome 5"/>
</dbReference>
<dbReference type="eggNOG" id="KOG0594">
    <property type="taxonomic scope" value="Eukaryota"/>
</dbReference>
<dbReference type="EnsemblPlants" id="OPUNC05G18070.2">
    <property type="protein sequence ID" value="OPUNC05G18070.2"/>
    <property type="gene ID" value="OPUNC05G18070"/>
</dbReference>
<dbReference type="SUPFAM" id="SSF56112">
    <property type="entry name" value="Protein kinase-like (PK-like)"/>
    <property type="match status" value="1"/>
</dbReference>
<dbReference type="GO" id="GO:0004672">
    <property type="term" value="F:protein kinase activity"/>
    <property type="evidence" value="ECO:0007669"/>
    <property type="project" value="EnsemblPlants"/>
</dbReference>
<dbReference type="Gene3D" id="1.10.510.10">
    <property type="entry name" value="Transferase(Phosphotransferase) domain 1"/>
    <property type="match status" value="1"/>
</dbReference>
<reference evidence="2" key="2">
    <citation type="submission" date="2018-05" db="EMBL/GenBank/DDBJ databases">
        <title>OpunRS2 (Oryza punctata Reference Sequence Version 2).</title>
        <authorList>
            <person name="Zhang J."/>
            <person name="Kudrna D."/>
            <person name="Lee S."/>
            <person name="Talag J."/>
            <person name="Welchert J."/>
            <person name="Wing R.A."/>
        </authorList>
    </citation>
    <scope>NUCLEOTIDE SEQUENCE [LARGE SCALE GENOMIC DNA]</scope>
</reference>
<dbReference type="Gene3D" id="3.30.200.20">
    <property type="entry name" value="Phosphorylase Kinase, domain 1"/>
    <property type="match status" value="1"/>
</dbReference>
<dbReference type="HOGENOM" id="CLU_029162_0_0_1"/>
<sequence>MASSLLLPRATFATTKHLAVLHPPAAAACRPHPPRLIRCGAAAVPDDELLRSLYLAQTDAAAPVVSADTGNDGWSALLDEIRGALQAEDSSSIPAATSGAVVVPDELLTAPSSVTDAGVVVVPDEILFGDPSSTIPEDLLAALHLDASNPVVRAAGGALSRLDELTSGLSEPQRWAALAFAAATWVYLTARPGVLSGAVDAYVLAPLQLAVDSAVGRRSLKMSDFVVGERIGEGSFGVVYSGAVVPKGGAAPEARKGKAKTRLELDERYKEKVILKKIKVGTAGAKECGDYEEWFNYRVARAAPESCAEFLGSFVADKTKSEFIKGGKWLVWKFEGDRTLGNYMSDRNFPFNLEGLMFGRAVRGLDDGSRAALVVKQVMRQLVTSLKRIHGTGIVHRDIKPSNLVVTRRGQVKLIDFGAATDLRIGKNYVPDRALLDPDYCPPELYVLPEETPQPPAEPIAAILSPILWQINSPDLFDMYSAGIVLMQMASPMLRSPSGLKNFNAELKAAGYDLNRWRETTRRRPGLEILDLDSGRGWDLATKLISQRGADKRGRLTAAAALRHPYFLLGGDQAAAVLSKLSLSK</sequence>
<dbReference type="Pfam" id="PF00069">
    <property type="entry name" value="Pkinase"/>
    <property type="match status" value="1"/>
</dbReference>
<dbReference type="GO" id="GO:0009507">
    <property type="term" value="C:chloroplast"/>
    <property type="evidence" value="ECO:0007669"/>
    <property type="project" value="EnsemblPlants"/>
</dbReference>
<dbReference type="OMA" id="FTKGEKW"/>
<reference evidence="2" key="1">
    <citation type="submission" date="2015-04" db="UniProtKB">
        <authorList>
            <consortium name="EnsemblPlants"/>
        </authorList>
    </citation>
    <scope>IDENTIFICATION</scope>
</reference>
<dbReference type="SMART" id="SM00220">
    <property type="entry name" value="S_TKc"/>
    <property type="match status" value="1"/>
</dbReference>
<dbReference type="InterPro" id="IPR008271">
    <property type="entry name" value="Ser/Thr_kinase_AS"/>
</dbReference>
<dbReference type="Gramene" id="OPUNC05G18070.1">
    <property type="protein sequence ID" value="OPUNC05G18070.1"/>
    <property type="gene ID" value="OPUNC05G18070"/>
</dbReference>
<dbReference type="GO" id="GO:0009579">
    <property type="term" value="C:thylakoid"/>
    <property type="evidence" value="ECO:0007669"/>
    <property type="project" value="EnsemblPlants"/>
</dbReference>
<dbReference type="PROSITE" id="PS50011">
    <property type="entry name" value="PROTEIN_KINASE_DOM"/>
    <property type="match status" value="1"/>
</dbReference>
<dbReference type="InterPro" id="IPR011009">
    <property type="entry name" value="Kinase-like_dom_sf"/>
</dbReference>
<dbReference type="GO" id="GO:0005524">
    <property type="term" value="F:ATP binding"/>
    <property type="evidence" value="ECO:0007669"/>
    <property type="project" value="InterPro"/>
</dbReference>
<dbReference type="AlphaFoldDB" id="A0A0E0L3V3"/>
<evidence type="ECO:0000313" key="2">
    <source>
        <dbReference type="EnsemblPlants" id="OPUNC05G18070.2"/>
    </source>
</evidence>
<dbReference type="PANTHER" id="PTHR46699">
    <property type="entry name" value="SERINE/THREONINE-PROTEIN KINASE STN8, CHLOROPLASTIC-RELATED"/>
    <property type="match status" value="1"/>
</dbReference>
<dbReference type="EnsemblPlants" id="OPUNC05G18070.1">
    <property type="protein sequence ID" value="OPUNC05G18070.1"/>
    <property type="gene ID" value="OPUNC05G18070"/>
</dbReference>
<proteinExistence type="predicted"/>
<dbReference type="PROSITE" id="PS00108">
    <property type="entry name" value="PROTEIN_KINASE_ST"/>
    <property type="match status" value="1"/>
</dbReference>
<dbReference type="STRING" id="4537.A0A0E0L3V3"/>
<keyword evidence="3" id="KW-1185">Reference proteome</keyword>
<accession>A0A0E0L3V3</accession>
<feature type="domain" description="Protein kinase" evidence="1">
    <location>
        <begin position="225"/>
        <end position="567"/>
    </location>
</feature>
<dbReference type="PANTHER" id="PTHR46699:SF1">
    <property type="entry name" value="SERINE_THREONINE-PROTEIN KINASE STN8, CHLOROPLASTIC"/>
    <property type="match status" value="1"/>
</dbReference>
<dbReference type="GO" id="GO:0042549">
    <property type="term" value="P:photosystem II stabilization"/>
    <property type="evidence" value="ECO:0007669"/>
    <property type="project" value="EnsemblPlants"/>
</dbReference>